<proteinExistence type="predicted"/>
<gene>
    <name evidence="2" type="ORF">IF129_16430</name>
</gene>
<evidence type="ECO:0000313" key="3">
    <source>
        <dbReference type="Proteomes" id="UP000632289"/>
    </source>
</evidence>
<dbReference type="EMBL" id="JACXYU010000008">
    <property type="protein sequence ID" value="MBD3933131.1"/>
    <property type="molecule type" value="Genomic_DNA"/>
</dbReference>
<keyword evidence="3" id="KW-1185">Reference proteome</keyword>
<name>A0A927F0U2_9ACTN</name>
<feature type="region of interest" description="Disordered" evidence="1">
    <location>
        <begin position="1"/>
        <end position="75"/>
    </location>
</feature>
<sequence length="75" mass="8032">MSTMIAGPPRAGNTHPSLAESGGEENRPPLPIRSPGETLPPERRGEQMLAELLTDWSRSASPSSGRRLVAGGWLR</sequence>
<dbReference type="AlphaFoldDB" id="A0A927F0U2"/>
<protein>
    <submittedName>
        <fullName evidence="2">Uncharacterized protein</fullName>
    </submittedName>
</protein>
<reference evidence="2" key="1">
    <citation type="submission" date="2020-09" db="EMBL/GenBank/DDBJ databases">
        <title>Secondary metabolite and genome analysis of marine Streptomyces chumphonensis KK1-2T.</title>
        <authorList>
            <person name="Phongsopitanun W."/>
            <person name="Kanchanasin P."/>
            <person name="Pittayakhajonwut P."/>
            <person name="Suwanborirux K."/>
            <person name="Tanasupawat S."/>
        </authorList>
    </citation>
    <scope>NUCLEOTIDE SEQUENCE</scope>
    <source>
        <strain evidence="2">KK1-2</strain>
    </source>
</reference>
<organism evidence="2 3">
    <name type="scientific">Streptomyces chumphonensis</name>
    <dbReference type="NCBI Taxonomy" id="1214925"/>
    <lineage>
        <taxon>Bacteria</taxon>
        <taxon>Bacillati</taxon>
        <taxon>Actinomycetota</taxon>
        <taxon>Actinomycetes</taxon>
        <taxon>Kitasatosporales</taxon>
        <taxon>Streptomycetaceae</taxon>
        <taxon>Streptomyces</taxon>
    </lineage>
</organism>
<dbReference type="Proteomes" id="UP000632289">
    <property type="component" value="Unassembled WGS sequence"/>
</dbReference>
<evidence type="ECO:0000313" key="2">
    <source>
        <dbReference type="EMBL" id="MBD3933131.1"/>
    </source>
</evidence>
<comment type="caution">
    <text evidence="2">The sequence shown here is derived from an EMBL/GenBank/DDBJ whole genome shotgun (WGS) entry which is preliminary data.</text>
</comment>
<accession>A0A927F0U2</accession>
<dbReference type="RefSeq" id="WP_191210427.1">
    <property type="nucleotide sequence ID" value="NZ_BAABKL010000003.1"/>
</dbReference>
<evidence type="ECO:0000256" key="1">
    <source>
        <dbReference type="SAM" id="MobiDB-lite"/>
    </source>
</evidence>